<sequence length="224" mass="25444">MVEGGENVSKTKLATIGVGSILLLTACGENATETIYDHLENAAQIEKEGFEVQQEPLVQAEEHEADLYNQIMELDIEQFEEIVSLADEAIASIETRRELSANEKQSIEEGYEEFSAANEAFAALEEEPLAELGQTLKEAMEARYESYQKLHEVYAETLDLDEQLYNLLKTEDLDVETLTNQVEETNAKYEEFQEATDLFNEHTNTYNDAKQAFYEASDLDVRFE</sequence>
<comment type="caution">
    <text evidence="2">The sequence shown here is derived from an EMBL/GenBank/DDBJ whole genome shotgun (WGS) entry which is preliminary data.</text>
</comment>
<feature type="coiled-coil region" evidence="1">
    <location>
        <begin position="168"/>
        <end position="195"/>
    </location>
</feature>
<proteinExistence type="predicted"/>
<name>A0A268P466_SHOCL</name>
<reference evidence="2 3" key="1">
    <citation type="submission" date="2017-07" db="EMBL/GenBank/DDBJ databases">
        <title>Isolation and whole genome analysis of endospore-forming bacteria from heroin.</title>
        <authorList>
            <person name="Kalinowski J."/>
            <person name="Ahrens B."/>
            <person name="Al-Dilaimi A."/>
            <person name="Winkler A."/>
            <person name="Wibberg D."/>
            <person name="Schleenbecker U."/>
            <person name="Ruckert C."/>
            <person name="Wolfel R."/>
            <person name="Grass G."/>
        </authorList>
    </citation>
    <scope>NUCLEOTIDE SEQUENCE [LARGE SCALE GENOMIC DNA]</scope>
    <source>
        <strain evidence="2 3">7539</strain>
    </source>
</reference>
<keyword evidence="1" id="KW-0175">Coiled coil</keyword>
<dbReference type="Gene3D" id="1.20.120.570">
    <property type="entry name" value="YkyA-like"/>
    <property type="match status" value="1"/>
</dbReference>
<dbReference type="InterPro" id="IPR036785">
    <property type="entry name" value="YkyA-like_sf"/>
</dbReference>
<evidence type="ECO:0000256" key="1">
    <source>
        <dbReference type="SAM" id="Coils"/>
    </source>
</evidence>
<evidence type="ECO:0008006" key="4">
    <source>
        <dbReference type="Google" id="ProtNLM"/>
    </source>
</evidence>
<dbReference type="Pfam" id="PF10368">
    <property type="entry name" value="YkyA"/>
    <property type="match status" value="1"/>
</dbReference>
<dbReference type="SUPFAM" id="SSF140423">
    <property type="entry name" value="MW0975(SA0943)-like"/>
    <property type="match status" value="1"/>
</dbReference>
<protein>
    <recommendedName>
        <fullName evidence="4">Lipoprotein</fullName>
    </recommendedName>
</protein>
<accession>A0A268P466</accession>
<dbReference type="EMBL" id="NPCC01000005">
    <property type="protein sequence ID" value="PAE90309.1"/>
    <property type="molecule type" value="Genomic_DNA"/>
</dbReference>
<dbReference type="AlphaFoldDB" id="A0A268P466"/>
<dbReference type="Proteomes" id="UP000216207">
    <property type="component" value="Unassembled WGS sequence"/>
</dbReference>
<organism evidence="2 3">
    <name type="scientific">Shouchella clausii</name>
    <name type="common">Alkalihalobacillus clausii</name>
    <dbReference type="NCBI Taxonomy" id="79880"/>
    <lineage>
        <taxon>Bacteria</taxon>
        <taxon>Bacillati</taxon>
        <taxon>Bacillota</taxon>
        <taxon>Bacilli</taxon>
        <taxon>Bacillales</taxon>
        <taxon>Bacillaceae</taxon>
        <taxon>Shouchella</taxon>
    </lineage>
</organism>
<dbReference type="InterPro" id="IPR019454">
    <property type="entry name" value="Lipoprot_YkyA-like"/>
</dbReference>
<evidence type="ECO:0000313" key="2">
    <source>
        <dbReference type="EMBL" id="PAE90309.1"/>
    </source>
</evidence>
<gene>
    <name evidence="2" type="ORF">CHH72_04830</name>
</gene>
<evidence type="ECO:0000313" key="3">
    <source>
        <dbReference type="Proteomes" id="UP000216207"/>
    </source>
</evidence>